<protein>
    <recommendedName>
        <fullName evidence="3">MHC class II antigen beta chain</fullName>
    </recommendedName>
</protein>
<feature type="non-terminal residue" evidence="1">
    <location>
        <position position="1"/>
    </location>
</feature>
<sequence length="49" mass="5482">SQAQFPITQNVTVVEGSTANMTCRVDYNDNTSLQWSNPAQQTLFFGDKK</sequence>
<keyword evidence="2" id="KW-1185">Reference proteome</keyword>
<comment type="caution">
    <text evidence="1">The sequence shown here is derived from an EMBL/GenBank/DDBJ whole genome shotgun (WGS) entry which is preliminary data.</text>
</comment>
<dbReference type="PANTHER" id="PTHR45889:SF7">
    <property type="entry name" value="CELL ADHESION MOLECULE 2 ISOFORM X1"/>
    <property type="match status" value="1"/>
</dbReference>
<dbReference type="AlphaFoldDB" id="A0ABD0PJI0"/>
<dbReference type="InterPro" id="IPR036179">
    <property type="entry name" value="Ig-like_dom_sf"/>
</dbReference>
<name>A0ABD0PJI0_CIRMR</name>
<dbReference type="EMBL" id="JAMKFB020000015">
    <property type="protein sequence ID" value="KAL0173982.1"/>
    <property type="molecule type" value="Genomic_DNA"/>
</dbReference>
<dbReference type="SUPFAM" id="SSF48726">
    <property type="entry name" value="Immunoglobulin"/>
    <property type="match status" value="1"/>
</dbReference>
<proteinExistence type="predicted"/>
<gene>
    <name evidence="1" type="ORF">M9458_029950</name>
</gene>
<feature type="non-terminal residue" evidence="1">
    <location>
        <position position="49"/>
    </location>
</feature>
<organism evidence="1 2">
    <name type="scientific">Cirrhinus mrigala</name>
    <name type="common">Mrigala</name>
    <dbReference type="NCBI Taxonomy" id="683832"/>
    <lineage>
        <taxon>Eukaryota</taxon>
        <taxon>Metazoa</taxon>
        <taxon>Chordata</taxon>
        <taxon>Craniata</taxon>
        <taxon>Vertebrata</taxon>
        <taxon>Euteleostomi</taxon>
        <taxon>Actinopterygii</taxon>
        <taxon>Neopterygii</taxon>
        <taxon>Teleostei</taxon>
        <taxon>Ostariophysi</taxon>
        <taxon>Cypriniformes</taxon>
        <taxon>Cyprinidae</taxon>
        <taxon>Labeoninae</taxon>
        <taxon>Labeonini</taxon>
        <taxon>Cirrhinus</taxon>
    </lineage>
</organism>
<evidence type="ECO:0000313" key="2">
    <source>
        <dbReference type="Proteomes" id="UP001529510"/>
    </source>
</evidence>
<accession>A0ABD0PJI0</accession>
<dbReference type="Proteomes" id="UP001529510">
    <property type="component" value="Unassembled WGS sequence"/>
</dbReference>
<evidence type="ECO:0000313" key="1">
    <source>
        <dbReference type="EMBL" id="KAL0173982.1"/>
    </source>
</evidence>
<reference evidence="1 2" key="1">
    <citation type="submission" date="2024-05" db="EMBL/GenBank/DDBJ databases">
        <title>Genome sequencing and assembly of Indian major carp, Cirrhinus mrigala (Hamilton, 1822).</title>
        <authorList>
            <person name="Mohindra V."/>
            <person name="Chowdhury L.M."/>
            <person name="Lal K."/>
            <person name="Jena J.K."/>
        </authorList>
    </citation>
    <scope>NUCLEOTIDE SEQUENCE [LARGE SCALE GENOMIC DNA]</scope>
    <source>
        <strain evidence="1">CM1030</strain>
        <tissue evidence="1">Blood</tissue>
    </source>
</reference>
<dbReference type="InterPro" id="IPR013783">
    <property type="entry name" value="Ig-like_fold"/>
</dbReference>
<evidence type="ECO:0008006" key="3">
    <source>
        <dbReference type="Google" id="ProtNLM"/>
    </source>
</evidence>
<dbReference type="Gene3D" id="2.60.40.10">
    <property type="entry name" value="Immunoglobulins"/>
    <property type="match status" value="1"/>
</dbReference>
<dbReference type="PANTHER" id="PTHR45889">
    <property type="entry name" value="IG-LIKE DOMAIN-CONTAINING PROTEIN"/>
    <property type="match status" value="1"/>
</dbReference>